<dbReference type="EMBL" id="BAAAOG010000006">
    <property type="protein sequence ID" value="GAA1963904.1"/>
    <property type="molecule type" value="Genomic_DNA"/>
</dbReference>
<dbReference type="InterPro" id="IPR000602">
    <property type="entry name" value="Glyco_hydro_38_N"/>
</dbReference>
<dbReference type="Gene3D" id="2.70.98.30">
    <property type="entry name" value="Golgi alpha-mannosidase II, domain 4"/>
    <property type="match status" value="1"/>
</dbReference>
<dbReference type="SUPFAM" id="SSF74650">
    <property type="entry name" value="Galactose mutarotase-like"/>
    <property type="match status" value="1"/>
</dbReference>
<reference evidence="4 5" key="1">
    <citation type="journal article" date="2019" name="Int. J. Syst. Evol. Microbiol.">
        <title>The Global Catalogue of Microorganisms (GCM) 10K type strain sequencing project: providing services to taxonomists for standard genome sequencing and annotation.</title>
        <authorList>
            <consortium name="The Broad Institute Genomics Platform"/>
            <consortium name="The Broad Institute Genome Sequencing Center for Infectious Disease"/>
            <person name="Wu L."/>
            <person name="Ma J."/>
        </authorList>
    </citation>
    <scope>NUCLEOTIDE SEQUENCE [LARGE SCALE GENOMIC DNA]</scope>
    <source>
        <strain evidence="4 5">JCM 14901</strain>
    </source>
</reference>
<dbReference type="Gene3D" id="3.20.110.10">
    <property type="entry name" value="Glycoside hydrolase 38, N terminal domain"/>
    <property type="match status" value="1"/>
</dbReference>
<accession>A0ABN2R5B8</accession>
<keyword evidence="5" id="KW-1185">Reference proteome</keyword>
<dbReference type="Proteomes" id="UP001499933">
    <property type="component" value="Unassembled WGS sequence"/>
</dbReference>
<dbReference type="CDD" id="cd10791">
    <property type="entry name" value="GH38N_AMII_like_1"/>
    <property type="match status" value="1"/>
</dbReference>
<protein>
    <submittedName>
        <fullName evidence="4">Glycoside hydrolase family 38 C-terminal domain-containing protein</fullName>
    </submittedName>
</protein>
<feature type="domain" description="Glycoside hydrolase family 38 N-terminal" evidence="3">
    <location>
        <begin position="140"/>
        <end position="445"/>
    </location>
</feature>
<dbReference type="Pfam" id="PF01074">
    <property type="entry name" value="Glyco_hydro_38N"/>
    <property type="match status" value="1"/>
</dbReference>
<dbReference type="PANTHER" id="PTHR11607:SF3">
    <property type="entry name" value="LYSOSOMAL ALPHA-MANNOSIDASE"/>
    <property type="match status" value="1"/>
</dbReference>
<dbReference type="InterPro" id="IPR050843">
    <property type="entry name" value="Glycosyl_Hydrlase_38"/>
</dbReference>
<dbReference type="SUPFAM" id="SSF88713">
    <property type="entry name" value="Glycoside hydrolase/deacetylase"/>
    <property type="match status" value="1"/>
</dbReference>
<name>A0ABN2R5B8_9MICO</name>
<dbReference type="InterPro" id="IPR027291">
    <property type="entry name" value="Glyco_hydro_38_N_sf"/>
</dbReference>
<evidence type="ECO:0000256" key="2">
    <source>
        <dbReference type="ARBA" id="ARBA00022833"/>
    </source>
</evidence>
<evidence type="ECO:0000313" key="4">
    <source>
        <dbReference type="EMBL" id="GAA1963904.1"/>
    </source>
</evidence>
<dbReference type="InterPro" id="IPR011013">
    <property type="entry name" value="Gal_mutarotase_sf_dom"/>
</dbReference>
<dbReference type="PANTHER" id="PTHR11607">
    <property type="entry name" value="ALPHA-MANNOSIDASE"/>
    <property type="match status" value="1"/>
</dbReference>
<proteinExistence type="predicted"/>
<dbReference type="InterPro" id="IPR011330">
    <property type="entry name" value="Glyco_hydro/deAcase_b/a-brl"/>
</dbReference>
<organism evidence="4 5">
    <name type="scientific">Microbacterium deminutum</name>
    <dbReference type="NCBI Taxonomy" id="344164"/>
    <lineage>
        <taxon>Bacteria</taxon>
        <taxon>Bacillati</taxon>
        <taxon>Actinomycetota</taxon>
        <taxon>Actinomycetes</taxon>
        <taxon>Micrococcales</taxon>
        <taxon>Microbacteriaceae</taxon>
        <taxon>Microbacterium</taxon>
    </lineage>
</organism>
<keyword evidence="2" id="KW-0862">Zinc</keyword>
<evidence type="ECO:0000259" key="3">
    <source>
        <dbReference type="Pfam" id="PF01074"/>
    </source>
</evidence>
<evidence type="ECO:0000313" key="5">
    <source>
        <dbReference type="Proteomes" id="UP001499933"/>
    </source>
</evidence>
<sequence>MGQWSSPYSKAPSFAPKGAFDSLRDRMLSRHAAGGREVRLISEPMLARPGSYPRVDNADTGLVHTGSARPIRIQASFPITHARICLDGTWFRSEAEVHSQGVRVYFPEVCQPTSVCVLLPEAPDFGEMVLAVRPAREWEVHLVHHSHLDIGYTDPQPRVLREQVSFLDTALEHVEHSAAGPAERQFKWVVESMHTFRLWEKHRSQRTIDRFMEQVHQGNIELTAAPYNMATEAASTSELHELFRHTRDVRRRYGLEIPVAMQTDVPGVVSGFVDALADNKVRYLSVAHNWAGRSAPHLRDGEDMPQLFWLRANSGERVLTWMTDSGHGLAYQEGTFIGFSQSYDMVDDLFPLYMSSLETNPWPFDEKAFGFGLSKATWSREPYPHDIVHFRVQGRLADNAPANRRIAEVIADWNDKWAFPRLAMSTNEAFFTQAEGKLGDQLPTFRGDWHNWWADGAGSSARGMQLVREAQNRLSQVETLSTLLPEAPGTVVEESTRAAWAGIALFDEHTWGAADPWTWGDTGMMSQEDQWHWKFSKVQQAQDEVLLLEDDIAIRLAEQLGHPGDAEASIWVVNTHAHARAGEVTVFMPESVLANEAVIALKDARTGEPLPHREVPQTNPYHREAGRWLVFQAPEVPGLGHGRIRVHATGRLDTRPAYNAWNPDFDVPVTPGVVGGAPIGTGELSEDGRCAVLENEHLKVSVDIARGTICEILLKSEGRDLVNSNSVFGFNAYVYDIYGTAPKVNHMSGHSLVLDDEITLLTSRVVNTGAYAAEYGSDGLGQWLTYRTRCGEQEIITRLDLHAGSDVLRISNRIKKAATLTKEAGFFAFPFDIHDPTVRSEVSGSVIGTDIEHVPGAAHYMHAVRHWASLSSGDGSASLAIVDAPLVQVADIALPYLPFPATLPKAEPATVFSWVHNNQWDTNYPVQQGLDMEFRYAVSGSAASSANEASARAAEVAGSVVQPLRGVLASPIAAGAGTGSVPAGELSIQHPGVRLIDRRWTEDGRLLCRFQSIVDHDVEARIVHEGVRSARTSSMLGDVRSELVVSDSGFDVAVPAFGTTAVIVDMNPSH</sequence>
<gene>
    <name evidence="4" type="ORF">GCM10009776_28340</name>
</gene>
<comment type="caution">
    <text evidence="4">The sequence shown here is derived from an EMBL/GenBank/DDBJ whole genome shotgun (WGS) entry which is preliminary data.</text>
</comment>
<comment type="cofactor">
    <cofactor evidence="1">
        <name>Zn(2+)</name>
        <dbReference type="ChEBI" id="CHEBI:29105"/>
    </cofactor>
</comment>
<evidence type="ECO:0000256" key="1">
    <source>
        <dbReference type="ARBA" id="ARBA00001947"/>
    </source>
</evidence>
<dbReference type="GO" id="GO:0016787">
    <property type="term" value="F:hydrolase activity"/>
    <property type="evidence" value="ECO:0007669"/>
    <property type="project" value="UniProtKB-KW"/>
</dbReference>
<dbReference type="RefSeq" id="WP_344095735.1">
    <property type="nucleotide sequence ID" value="NZ_BAAAOG010000006.1"/>
</dbReference>
<keyword evidence="4" id="KW-0378">Hydrolase</keyword>